<comment type="caution">
    <text evidence="1">The sequence shown here is derived from an EMBL/GenBank/DDBJ whole genome shotgun (WGS) entry which is preliminary data.</text>
</comment>
<proteinExistence type="predicted"/>
<accession>A0A401TPM6</accession>
<dbReference type="STRING" id="137246.A0A401TPM6"/>
<sequence>MASAAGGAGLTGQADLPGFAHGFGQPVAADQRGKLTDRSRPADQIALHRVAAFLGKEGELGLGLDAFGDDRHFKAVAEIDHRAHDRGRLRIAAEIDDEGAVDLDLVERKRLQIAQRGIAAAEIIHRDAHAERLQPAQQRQAAVEILDQHTLGDFELEAIGRQPGLEQDRMDQADEVAMGELRRRQVHRDLHRNRPGGRLAAGFAKDPFAHLDDQAALLRERDEVTGRHEAAHRMVPARQRLETDDLAARNARASDRLRLVVERQLAVLDRDRQ</sequence>
<dbReference type="EMBL" id="BEZZ01133302">
    <property type="protein sequence ID" value="GCC44573.1"/>
    <property type="molecule type" value="Genomic_DNA"/>
</dbReference>
<name>A0A401TPM6_CHIPU</name>
<gene>
    <name evidence="1" type="ORF">chiPu_0028521</name>
</gene>
<dbReference type="Proteomes" id="UP000287033">
    <property type="component" value="Unassembled WGS sequence"/>
</dbReference>
<protein>
    <submittedName>
        <fullName evidence="1">Uncharacterized protein</fullName>
    </submittedName>
</protein>
<reference evidence="1 2" key="1">
    <citation type="journal article" date="2018" name="Nat. Ecol. Evol.">
        <title>Shark genomes provide insights into elasmobranch evolution and the origin of vertebrates.</title>
        <authorList>
            <person name="Hara Y"/>
            <person name="Yamaguchi K"/>
            <person name="Onimaru K"/>
            <person name="Kadota M"/>
            <person name="Koyanagi M"/>
            <person name="Keeley SD"/>
            <person name="Tatsumi K"/>
            <person name="Tanaka K"/>
            <person name="Motone F"/>
            <person name="Kageyama Y"/>
            <person name="Nozu R"/>
            <person name="Adachi N"/>
            <person name="Nishimura O"/>
            <person name="Nakagawa R"/>
            <person name="Tanegashima C"/>
            <person name="Kiyatake I"/>
            <person name="Matsumoto R"/>
            <person name="Murakumo K"/>
            <person name="Nishida K"/>
            <person name="Terakita A"/>
            <person name="Kuratani S"/>
            <person name="Sato K"/>
            <person name="Hyodo S Kuraku.S."/>
        </authorList>
    </citation>
    <scope>NUCLEOTIDE SEQUENCE [LARGE SCALE GENOMIC DNA]</scope>
</reference>
<organism evidence="1 2">
    <name type="scientific">Chiloscyllium punctatum</name>
    <name type="common">Brownbanded bambooshark</name>
    <name type="synonym">Hemiscyllium punctatum</name>
    <dbReference type="NCBI Taxonomy" id="137246"/>
    <lineage>
        <taxon>Eukaryota</taxon>
        <taxon>Metazoa</taxon>
        <taxon>Chordata</taxon>
        <taxon>Craniata</taxon>
        <taxon>Vertebrata</taxon>
        <taxon>Chondrichthyes</taxon>
        <taxon>Elasmobranchii</taxon>
        <taxon>Galeomorphii</taxon>
        <taxon>Galeoidea</taxon>
        <taxon>Orectolobiformes</taxon>
        <taxon>Hemiscylliidae</taxon>
        <taxon>Chiloscyllium</taxon>
    </lineage>
</organism>
<dbReference type="AlphaFoldDB" id="A0A401TPM6"/>
<evidence type="ECO:0000313" key="1">
    <source>
        <dbReference type="EMBL" id="GCC44573.1"/>
    </source>
</evidence>
<keyword evidence="2" id="KW-1185">Reference proteome</keyword>
<evidence type="ECO:0000313" key="2">
    <source>
        <dbReference type="Proteomes" id="UP000287033"/>
    </source>
</evidence>
<feature type="non-terminal residue" evidence="1">
    <location>
        <position position="273"/>
    </location>
</feature>